<feature type="coiled-coil region" evidence="1">
    <location>
        <begin position="204"/>
        <end position="235"/>
    </location>
</feature>
<gene>
    <name evidence="3" type="ORF">SLS56_012126</name>
</gene>
<feature type="compositionally biased region" description="Low complexity" evidence="2">
    <location>
        <begin position="52"/>
        <end position="65"/>
    </location>
</feature>
<keyword evidence="1" id="KW-0175">Coiled coil</keyword>
<accession>A0ABR3S9P7</accession>
<sequence>MEMLYEGRGGKDISELLSPFTLRSAHSSEVSVGPSRVTGEEPPAYDEVQPGSPRRSPTSSSAPRAAGKRQNSRENLAEPSPKKPSPSELTLLRAEVDQLTEKFRDPPTTPGSPMEDGYVLDRLDAIEKRLHALESQAAKNTAVQAMEQRLSTVEAELTNRSATSDEFRNRLLDSLAPRLLEDIRPHIDQRLDHCTHDWIAKYVEKDVNEQYDTAAESLATLRDELEESVREKMANAVHENLFNVVSEQLPEIHTSRYTLHVEA</sequence>
<organism evidence="3 4">
    <name type="scientific">Neofusicoccum ribis</name>
    <dbReference type="NCBI Taxonomy" id="45134"/>
    <lineage>
        <taxon>Eukaryota</taxon>
        <taxon>Fungi</taxon>
        <taxon>Dikarya</taxon>
        <taxon>Ascomycota</taxon>
        <taxon>Pezizomycotina</taxon>
        <taxon>Dothideomycetes</taxon>
        <taxon>Dothideomycetes incertae sedis</taxon>
        <taxon>Botryosphaeriales</taxon>
        <taxon>Botryosphaeriaceae</taxon>
        <taxon>Neofusicoccum</taxon>
    </lineage>
</organism>
<name>A0ABR3S9P7_9PEZI</name>
<evidence type="ECO:0000313" key="3">
    <source>
        <dbReference type="EMBL" id="KAL1614353.1"/>
    </source>
</evidence>
<keyword evidence="4" id="KW-1185">Reference proteome</keyword>
<protein>
    <submittedName>
        <fullName evidence="3">Uncharacterized protein</fullName>
    </submittedName>
</protein>
<evidence type="ECO:0000313" key="4">
    <source>
        <dbReference type="Proteomes" id="UP001521116"/>
    </source>
</evidence>
<feature type="region of interest" description="Disordered" evidence="2">
    <location>
        <begin position="23"/>
        <end position="89"/>
    </location>
</feature>
<comment type="caution">
    <text evidence="3">The sequence shown here is derived from an EMBL/GenBank/DDBJ whole genome shotgun (WGS) entry which is preliminary data.</text>
</comment>
<dbReference type="Proteomes" id="UP001521116">
    <property type="component" value="Unassembled WGS sequence"/>
</dbReference>
<reference evidence="3 4" key="1">
    <citation type="submission" date="2024-02" db="EMBL/GenBank/DDBJ databases">
        <title>De novo assembly and annotation of 12 fungi associated with fruit tree decline syndrome in Ontario, Canada.</title>
        <authorList>
            <person name="Sulman M."/>
            <person name="Ellouze W."/>
            <person name="Ilyukhin E."/>
        </authorList>
    </citation>
    <scope>NUCLEOTIDE SEQUENCE [LARGE SCALE GENOMIC DNA]</scope>
    <source>
        <strain evidence="3 4">M1-105</strain>
    </source>
</reference>
<evidence type="ECO:0000256" key="2">
    <source>
        <dbReference type="SAM" id="MobiDB-lite"/>
    </source>
</evidence>
<evidence type="ECO:0000256" key="1">
    <source>
        <dbReference type="SAM" id="Coils"/>
    </source>
</evidence>
<dbReference type="EMBL" id="JAJVDC020000396">
    <property type="protein sequence ID" value="KAL1614353.1"/>
    <property type="molecule type" value="Genomic_DNA"/>
</dbReference>
<proteinExistence type="predicted"/>